<name>A0AAD8JCY2_9APIA</name>
<accession>A0AAD8JCY2</accession>
<organism evidence="1 2">
    <name type="scientific">Heracleum sosnowskyi</name>
    <dbReference type="NCBI Taxonomy" id="360622"/>
    <lineage>
        <taxon>Eukaryota</taxon>
        <taxon>Viridiplantae</taxon>
        <taxon>Streptophyta</taxon>
        <taxon>Embryophyta</taxon>
        <taxon>Tracheophyta</taxon>
        <taxon>Spermatophyta</taxon>
        <taxon>Magnoliopsida</taxon>
        <taxon>eudicotyledons</taxon>
        <taxon>Gunneridae</taxon>
        <taxon>Pentapetalae</taxon>
        <taxon>asterids</taxon>
        <taxon>campanulids</taxon>
        <taxon>Apiales</taxon>
        <taxon>Apiaceae</taxon>
        <taxon>Apioideae</taxon>
        <taxon>apioid superclade</taxon>
        <taxon>Tordylieae</taxon>
        <taxon>Tordyliinae</taxon>
        <taxon>Heracleum</taxon>
    </lineage>
</organism>
<keyword evidence="2" id="KW-1185">Reference proteome</keyword>
<dbReference type="Proteomes" id="UP001237642">
    <property type="component" value="Unassembled WGS sequence"/>
</dbReference>
<evidence type="ECO:0000313" key="2">
    <source>
        <dbReference type="Proteomes" id="UP001237642"/>
    </source>
</evidence>
<evidence type="ECO:0000313" key="1">
    <source>
        <dbReference type="EMBL" id="KAK1402037.1"/>
    </source>
</evidence>
<proteinExistence type="predicted"/>
<protein>
    <submittedName>
        <fullName evidence="1">Uncharacterized protein</fullName>
    </submittedName>
</protein>
<dbReference type="EMBL" id="JAUIZM010000001">
    <property type="protein sequence ID" value="KAK1402037.1"/>
    <property type="molecule type" value="Genomic_DNA"/>
</dbReference>
<comment type="caution">
    <text evidence="1">The sequence shown here is derived from an EMBL/GenBank/DDBJ whole genome shotgun (WGS) entry which is preliminary data.</text>
</comment>
<sequence length="107" mass="12095">MISHRKTLESRFLVAPVDPSRPLIAETKLTSEDQVLSNLVNLVNVLDISREENDIKKSNGVTCVEPNMDFLHDSAMNWVNYCYAIPVSADCFEFDVIKELALSKFGF</sequence>
<gene>
    <name evidence="1" type="ORF">POM88_001642</name>
</gene>
<reference evidence="1" key="2">
    <citation type="submission" date="2023-05" db="EMBL/GenBank/DDBJ databases">
        <authorList>
            <person name="Schelkunov M.I."/>
        </authorList>
    </citation>
    <scope>NUCLEOTIDE SEQUENCE</scope>
    <source>
        <strain evidence="1">Hsosn_3</strain>
        <tissue evidence="1">Leaf</tissue>
    </source>
</reference>
<dbReference type="AlphaFoldDB" id="A0AAD8JCY2"/>
<reference evidence="1" key="1">
    <citation type="submission" date="2023-02" db="EMBL/GenBank/DDBJ databases">
        <title>Genome of toxic invasive species Heracleum sosnowskyi carries increased number of genes despite the absence of recent whole-genome duplications.</title>
        <authorList>
            <person name="Schelkunov M."/>
            <person name="Shtratnikova V."/>
            <person name="Makarenko M."/>
            <person name="Klepikova A."/>
            <person name="Omelchenko D."/>
            <person name="Novikova G."/>
            <person name="Obukhova E."/>
            <person name="Bogdanov V."/>
            <person name="Penin A."/>
            <person name="Logacheva M."/>
        </authorList>
    </citation>
    <scope>NUCLEOTIDE SEQUENCE</scope>
    <source>
        <strain evidence="1">Hsosn_3</strain>
        <tissue evidence="1">Leaf</tissue>
    </source>
</reference>